<organism evidence="2 3">
    <name type="scientific">Triparma verrucosa</name>
    <dbReference type="NCBI Taxonomy" id="1606542"/>
    <lineage>
        <taxon>Eukaryota</taxon>
        <taxon>Sar</taxon>
        <taxon>Stramenopiles</taxon>
        <taxon>Ochrophyta</taxon>
        <taxon>Bolidophyceae</taxon>
        <taxon>Parmales</taxon>
        <taxon>Triparmaceae</taxon>
        <taxon>Triparma</taxon>
    </lineage>
</organism>
<feature type="region of interest" description="Disordered" evidence="1">
    <location>
        <begin position="1"/>
        <end position="50"/>
    </location>
</feature>
<name>A0A9W7EVR9_9STRA</name>
<dbReference type="AlphaFoldDB" id="A0A9W7EVR9"/>
<accession>A0A9W7EVR9</accession>
<keyword evidence="3" id="KW-1185">Reference proteome</keyword>
<feature type="compositionally biased region" description="Low complexity" evidence="1">
    <location>
        <begin position="708"/>
        <end position="732"/>
    </location>
</feature>
<evidence type="ECO:0008006" key="4">
    <source>
        <dbReference type="Google" id="ProtNLM"/>
    </source>
</evidence>
<reference evidence="3" key="1">
    <citation type="journal article" date="2023" name="Commun. Biol.">
        <title>Genome analysis of Parmales, the sister group of diatoms, reveals the evolutionary specialization of diatoms from phago-mixotrophs to photoautotrophs.</title>
        <authorList>
            <person name="Ban H."/>
            <person name="Sato S."/>
            <person name="Yoshikawa S."/>
            <person name="Yamada K."/>
            <person name="Nakamura Y."/>
            <person name="Ichinomiya M."/>
            <person name="Sato N."/>
            <person name="Blanc-Mathieu R."/>
            <person name="Endo H."/>
            <person name="Kuwata A."/>
            <person name="Ogata H."/>
        </authorList>
    </citation>
    <scope>NUCLEOTIDE SEQUENCE [LARGE SCALE GENOMIC DNA]</scope>
    <source>
        <strain evidence="3">NIES 3699</strain>
    </source>
</reference>
<gene>
    <name evidence="2" type="ORF">TrVE_jg5550</name>
</gene>
<feature type="compositionally biased region" description="Basic residues" evidence="1">
    <location>
        <begin position="21"/>
        <end position="38"/>
    </location>
</feature>
<evidence type="ECO:0000256" key="1">
    <source>
        <dbReference type="SAM" id="MobiDB-lite"/>
    </source>
</evidence>
<protein>
    <recommendedName>
        <fullName evidence="4">Pentatricopeptide repeat-containing protein</fullName>
    </recommendedName>
</protein>
<feature type="region of interest" description="Disordered" evidence="1">
    <location>
        <begin position="702"/>
        <end position="732"/>
    </location>
</feature>
<evidence type="ECO:0000313" key="3">
    <source>
        <dbReference type="Proteomes" id="UP001165160"/>
    </source>
</evidence>
<dbReference type="Proteomes" id="UP001165160">
    <property type="component" value="Unassembled WGS sequence"/>
</dbReference>
<evidence type="ECO:0000313" key="2">
    <source>
        <dbReference type="EMBL" id="GMH91618.1"/>
    </source>
</evidence>
<dbReference type="EMBL" id="BRXX01000117">
    <property type="protein sequence ID" value="GMH91618.1"/>
    <property type="molecule type" value="Genomic_DNA"/>
</dbReference>
<dbReference type="InterPro" id="IPR011990">
    <property type="entry name" value="TPR-like_helical_dom_sf"/>
</dbReference>
<comment type="caution">
    <text evidence="2">The sequence shown here is derived from an EMBL/GenBank/DDBJ whole genome shotgun (WGS) entry which is preliminary data.</text>
</comment>
<dbReference type="Gene3D" id="1.25.40.10">
    <property type="entry name" value="Tetratricopeptide repeat domain"/>
    <property type="match status" value="1"/>
</dbReference>
<sequence length="1007" mass="112199">MFRLTSSLLGRRSGSRALAPKPRKTKKKTRKPRPTVKGKHSEPMSIRRKGKDYIDSATMERYKTLGPIATLPAPSDMELLAMRDAEDGDSEAFDDMVSVLMYGEPVELTENHRRRYMMMLESNAAIPLALPPQEDPLRIDSGSTTSTALATTFDSTLPSDSSLSPHHVNLLLASQTAYKEDPSDSTLASLHSTITSVLNSHSSRFSRSSRSSRSSDSETAPTPLSLISLLTPHLSLPLSLLLSPSVTSTISYLSRKNPSAPSQILPLLSTLDIASNLTTLVHNLPYSSSSSSALINTFESSLRTIFTNKTTLTPSQRSTILTAASTFGHSLLAKSRSNLPYVSTSILQNPLLSSLYPSGLAPPQIISLDLHSSALSGTPEHSLNLLKLHPTPSPLDFSNAFKSYSLSLKWDRHLIKTDVKIISYYCRLLHSMILLFQSSNSRHETLKVLPSLLNCVGVMGDFSTCKSIIQSLEIQYRDLANEELNGDINILPDNIPIGPGVIEWNEDMYISVINSLRYTPLINSLYGMLSEAVVYDNRLVKKERDAVPKGINMTSVPGMKDIEVGIASLGWDQFSDGRRPNRGKLKRERFRGVEVVDEEYGTGRLGISMGWELDEVYGRERFERIQEAEKDLGVEKEWEEWDVEEEEEREFGLMGIEEGGDRFLEEFNLSMEEVKRIAGEEWEGEDEVKSLDSEFLKSLPPGLPPALPLSSSSSPLQPSSSISPSPSPPSISTSLITSTITSSLSHLKKTHDSSLINVPLLTLSNTIRLPDLEQDKLWTTRIKTMKDLISLSRKEGKLTTSILNSGLSVICASLRLRTAVEFYENEYGDFKRDGRSCRSILVMFLKAKRLEEALEWKERIEREGGEVDVVGYGAFVRALTSKGHIISALKMVKECHTVTGKIPYEGMGGIKSLRRECVKEGWLWDGKVTFKGLGYEKDGKKDGKGKYSFSDVGRGFSEEESVVNEVLEMIKVDPKEFVRRGQGREKGKRHGKKDWRRMEWTIRDSKK</sequence>
<feature type="compositionally biased region" description="Low complexity" evidence="1">
    <location>
        <begin position="1"/>
        <end position="20"/>
    </location>
</feature>
<proteinExistence type="predicted"/>